<dbReference type="Proteomes" id="UP000694546">
    <property type="component" value="Chromosome 10"/>
</dbReference>
<dbReference type="InterPro" id="IPR028145">
    <property type="entry name" value="Synaptonemal_3"/>
</dbReference>
<dbReference type="GO" id="GO:0007130">
    <property type="term" value="P:synaptonemal complex assembly"/>
    <property type="evidence" value="ECO:0007669"/>
    <property type="project" value="InterPro"/>
</dbReference>
<dbReference type="PANTHER" id="PTHR36686:SF1">
    <property type="entry name" value="SYNAPTONEMAL COMPLEX CENTRAL ELEMENT PROTEIN 3"/>
    <property type="match status" value="1"/>
</dbReference>
<dbReference type="OMA" id="RCKAFIC"/>
<dbReference type="GO" id="GO:0007131">
    <property type="term" value="P:reciprocal meiotic recombination"/>
    <property type="evidence" value="ECO:0007669"/>
    <property type="project" value="InterPro"/>
</dbReference>
<reference evidence="2" key="2">
    <citation type="submission" date="2025-09" db="UniProtKB">
        <authorList>
            <consortium name="Ensembl"/>
        </authorList>
    </citation>
    <scope>IDENTIFICATION</scope>
</reference>
<dbReference type="GeneTree" id="ENSGT01030000235237"/>
<dbReference type="Pfam" id="PF15191">
    <property type="entry name" value="Synaptonemal_3"/>
    <property type="match status" value="1"/>
</dbReference>
<feature type="compositionally biased region" description="Basic and acidic residues" evidence="1">
    <location>
        <begin position="11"/>
        <end position="22"/>
    </location>
</feature>
<organism evidence="2 3">
    <name type="scientific">Gadus morhua</name>
    <name type="common">Atlantic cod</name>
    <dbReference type="NCBI Taxonomy" id="8049"/>
    <lineage>
        <taxon>Eukaryota</taxon>
        <taxon>Metazoa</taxon>
        <taxon>Chordata</taxon>
        <taxon>Craniata</taxon>
        <taxon>Vertebrata</taxon>
        <taxon>Euteleostomi</taxon>
        <taxon>Actinopterygii</taxon>
        <taxon>Neopterygii</taxon>
        <taxon>Teleostei</taxon>
        <taxon>Neoteleostei</taxon>
        <taxon>Acanthomorphata</taxon>
        <taxon>Zeiogadaria</taxon>
        <taxon>Gadariae</taxon>
        <taxon>Gadiformes</taxon>
        <taxon>Gadoidei</taxon>
        <taxon>Gadidae</taxon>
        <taxon>Gadus</taxon>
    </lineage>
</organism>
<name>A0A8C5ATC0_GADMO</name>
<sequence>MCDSPSSTERQQGDHKDMLELNKNSERMIEDVENISVQLTWMAYDMVVQRTSPEQGDMMLRLQDAYKRCKAFICREEDDSEFNKEPQEDK</sequence>
<keyword evidence="3" id="KW-1185">Reference proteome</keyword>
<dbReference type="GO" id="GO:0007283">
    <property type="term" value="P:spermatogenesis"/>
    <property type="evidence" value="ECO:0007669"/>
    <property type="project" value="InterPro"/>
</dbReference>
<evidence type="ECO:0000313" key="2">
    <source>
        <dbReference type="Ensembl" id="ENSGMOP00000035198.1"/>
    </source>
</evidence>
<feature type="compositionally biased region" description="Polar residues" evidence="1">
    <location>
        <begin position="1"/>
        <end position="10"/>
    </location>
</feature>
<dbReference type="AlphaFoldDB" id="A0A8C5ATC0"/>
<proteinExistence type="predicted"/>
<dbReference type="PANTHER" id="PTHR36686">
    <property type="entry name" value="SYNAPTONEMAL COMPLEX CENTRAL ELEMENT PROTEIN 3"/>
    <property type="match status" value="1"/>
</dbReference>
<accession>A0A8C5ATC0</accession>
<protein>
    <submittedName>
        <fullName evidence="2">Zgc:194246</fullName>
    </submittedName>
</protein>
<evidence type="ECO:0000313" key="3">
    <source>
        <dbReference type="Proteomes" id="UP000694546"/>
    </source>
</evidence>
<dbReference type="Ensembl" id="ENSGMOT00000043864.1">
    <property type="protein sequence ID" value="ENSGMOP00000035198.1"/>
    <property type="gene ID" value="ENSGMOG00000024122.1"/>
</dbReference>
<feature type="region of interest" description="Disordered" evidence="1">
    <location>
        <begin position="1"/>
        <end position="22"/>
    </location>
</feature>
<reference evidence="2" key="1">
    <citation type="submission" date="2025-08" db="UniProtKB">
        <authorList>
            <consortium name="Ensembl"/>
        </authorList>
    </citation>
    <scope>IDENTIFICATION</scope>
</reference>
<evidence type="ECO:0000256" key="1">
    <source>
        <dbReference type="SAM" id="MobiDB-lite"/>
    </source>
</evidence>